<reference evidence="1 2" key="1">
    <citation type="journal article" date="2014" name="Genome Biol. Evol.">
        <title>Acetic acid bacteria genomes reveal functional traits for adaptation to life in insect guts.</title>
        <authorList>
            <person name="Chouaia B."/>
            <person name="Gaiarsa S."/>
            <person name="Crotti E."/>
            <person name="Comandatore F."/>
            <person name="Degli Esposti M."/>
            <person name="Ricci I."/>
            <person name="Alma A."/>
            <person name="Favia G."/>
            <person name="Bandi C."/>
            <person name="Daffonchio D."/>
        </authorList>
    </citation>
    <scope>NUCLEOTIDE SEQUENCE [LARGE SCALE GENOMIC DNA]</scope>
    <source>
        <strain evidence="1 2">SF2.1</strain>
    </source>
</reference>
<dbReference type="Proteomes" id="UP000027583">
    <property type="component" value="Unassembled WGS sequence"/>
</dbReference>
<gene>
    <name evidence="1" type="ORF">ASAP_2903</name>
</gene>
<dbReference type="EMBL" id="CBLX010000024">
    <property type="protein sequence ID" value="CDG40948.1"/>
    <property type="molecule type" value="Genomic_DNA"/>
</dbReference>
<name>A0A060QJQ6_9PROT</name>
<organism evidence="1 2">
    <name type="scientific">Asaia bogorensis</name>
    <dbReference type="NCBI Taxonomy" id="91915"/>
    <lineage>
        <taxon>Bacteria</taxon>
        <taxon>Pseudomonadati</taxon>
        <taxon>Pseudomonadota</taxon>
        <taxon>Alphaproteobacteria</taxon>
        <taxon>Acetobacterales</taxon>
        <taxon>Acetobacteraceae</taxon>
        <taxon>Asaia</taxon>
    </lineage>
</organism>
<proteinExistence type="predicted"/>
<sequence>MGREGSKKLAGFALRALTALPEMREKPSDETQGSPSKASLFFSPLTFRVPLQQGRFRIGPTSEVPCLCP</sequence>
<accession>A0A060QJQ6</accession>
<evidence type="ECO:0000313" key="1">
    <source>
        <dbReference type="EMBL" id="CDG40948.1"/>
    </source>
</evidence>
<dbReference type="AlphaFoldDB" id="A0A060QJQ6"/>
<evidence type="ECO:0000313" key="2">
    <source>
        <dbReference type="Proteomes" id="UP000027583"/>
    </source>
</evidence>
<protein>
    <submittedName>
        <fullName evidence="1">Uncharacterized protein</fullName>
    </submittedName>
</protein>
<reference evidence="1 2" key="2">
    <citation type="journal article" date="2014" name="PLoS ONE">
        <title>Evolution of mitochondria reconstructed from the energy metabolism of living bacteria.</title>
        <authorList>
            <person name="Degli Esposti M."/>
            <person name="Chouaia B."/>
            <person name="Comandatore F."/>
            <person name="Crotti E."/>
            <person name="Sassera D."/>
            <person name="Lievens P.M."/>
            <person name="Daffonchio D."/>
            <person name="Bandi C."/>
        </authorList>
    </citation>
    <scope>NUCLEOTIDE SEQUENCE [LARGE SCALE GENOMIC DNA]</scope>
    <source>
        <strain evidence="1 2">SF2.1</strain>
    </source>
</reference>
<comment type="caution">
    <text evidence="1">The sequence shown here is derived from an EMBL/GenBank/DDBJ whole genome shotgun (WGS) entry which is preliminary data.</text>
</comment>